<evidence type="ECO:0000256" key="7">
    <source>
        <dbReference type="PIRSR" id="PIRSR623088-3"/>
    </source>
</evidence>
<feature type="active site" description="Proton donor" evidence="5">
    <location>
        <position position="731"/>
    </location>
</feature>
<feature type="region of interest" description="Disordered" evidence="10">
    <location>
        <begin position="250"/>
        <end position="285"/>
    </location>
</feature>
<dbReference type="InterPro" id="IPR000306">
    <property type="entry name" value="Znf_FYVE"/>
</dbReference>
<evidence type="ECO:0000256" key="8">
    <source>
        <dbReference type="PROSITE-ProRule" id="PRU00091"/>
    </source>
</evidence>
<dbReference type="Proteomes" id="UP000038009">
    <property type="component" value="Unassembled WGS sequence"/>
</dbReference>
<organism evidence="13 14">
    <name type="scientific">Leptomonas seymouri</name>
    <dbReference type="NCBI Taxonomy" id="5684"/>
    <lineage>
        <taxon>Eukaryota</taxon>
        <taxon>Discoba</taxon>
        <taxon>Euglenozoa</taxon>
        <taxon>Kinetoplastea</taxon>
        <taxon>Metakinetoplastina</taxon>
        <taxon>Trypanosomatida</taxon>
        <taxon>Trypanosomatidae</taxon>
        <taxon>Leishmaniinae</taxon>
        <taxon>Leptomonas</taxon>
    </lineage>
</organism>
<feature type="binding site" evidence="6">
    <location>
        <begin position="731"/>
        <end position="735"/>
    </location>
    <ligand>
        <name>AMP</name>
        <dbReference type="ChEBI" id="CHEBI:456215"/>
    </ligand>
</feature>
<dbReference type="PROSITE" id="PS51845">
    <property type="entry name" value="PDEASE_I_2"/>
    <property type="match status" value="1"/>
</dbReference>
<evidence type="ECO:0000256" key="5">
    <source>
        <dbReference type="PIRSR" id="PIRSR623088-1"/>
    </source>
</evidence>
<dbReference type="PRINTS" id="PR00387">
    <property type="entry name" value="PDIESTERASE1"/>
</dbReference>
<dbReference type="InterPro" id="IPR011011">
    <property type="entry name" value="Znf_FYVE_PHD"/>
</dbReference>
<reference evidence="13 14" key="1">
    <citation type="journal article" date="2015" name="PLoS Pathog.">
        <title>Leptomonas seymouri: Adaptations to the Dixenous Life Cycle Analyzed by Genome Sequencing, Transcriptome Profiling and Co-infection with Leishmania donovani.</title>
        <authorList>
            <person name="Kraeva N."/>
            <person name="Butenko A."/>
            <person name="Hlavacova J."/>
            <person name="Kostygov A."/>
            <person name="Myskova J."/>
            <person name="Grybchuk D."/>
            <person name="Lestinova T."/>
            <person name="Votypka J."/>
            <person name="Volf P."/>
            <person name="Opperdoes F."/>
            <person name="Flegontov P."/>
            <person name="Lukes J."/>
            <person name="Yurchenko V."/>
        </authorList>
    </citation>
    <scope>NUCLEOTIDE SEQUENCE [LARGE SCALE GENOMIC DNA]</scope>
    <source>
        <strain evidence="13 14">ATCC 30220</strain>
    </source>
</reference>
<dbReference type="Gene3D" id="1.10.1300.10">
    <property type="entry name" value="3'5'-cyclic nucleotide phosphodiesterase, catalytic domain"/>
    <property type="match status" value="1"/>
</dbReference>
<feature type="binding site" evidence="7">
    <location>
        <position position="735"/>
    </location>
    <ligand>
        <name>Zn(2+)</name>
        <dbReference type="ChEBI" id="CHEBI:29105"/>
        <label>1</label>
    </ligand>
</feature>
<evidence type="ECO:0000313" key="14">
    <source>
        <dbReference type="Proteomes" id="UP000038009"/>
    </source>
</evidence>
<dbReference type="SMART" id="SM00471">
    <property type="entry name" value="HDc"/>
    <property type="match status" value="1"/>
</dbReference>
<dbReference type="Pfam" id="PF00233">
    <property type="entry name" value="PDEase_I"/>
    <property type="match status" value="1"/>
</dbReference>
<feature type="binding site" evidence="6">
    <location>
        <position position="886"/>
    </location>
    <ligand>
        <name>AMP</name>
        <dbReference type="ChEBI" id="CHEBI:456215"/>
    </ligand>
</feature>
<dbReference type="InterPro" id="IPR013083">
    <property type="entry name" value="Znf_RING/FYVE/PHD"/>
</dbReference>
<feature type="binding site" evidence="7">
    <location>
        <position position="886"/>
    </location>
    <ligand>
        <name>Zn(2+)</name>
        <dbReference type="ChEBI" id="CHEBI:29105"/>
        <label>1</label>
    </ligand>
</feature>
<proteinExistence type="predicted"/>
<dbReference type="Pfam" id="PF01363">
    <property type="entry name" value="FYVE"/>
    <property type="match status" value="1"/>
</dbReference>
<dbReference type="PROSITE" id="PS50178">
    <property type="entry name" value="ZF_FYVE"/>
    <property type="match status" value="1"/>
</dbReference>
<feature type="coiled-coil region" evidence="9">
    <location>
        <begin position="180"/>
        <end position="228"/>
    </location>
</feature>
<feature type="coiled-coil region" evidence="9">
    <location>
        <begin position="544"/>
        <end position="589"/>
    </location>
</feature>
<comment type="caution">
    <text evidence="13">The sequence shown here is derived from an EMBL/GenBank/DDBJ whole genome shotgun (WGS) entry which is preliminary data.</text>
</comment>
<dbReference type="Gene3D" id="3.30.40.10">
    <property type="entry name" value="Zinc/RING finger domain, C3HC4 (zinc finger)"/>
    <property type="match status" value="1"/>
</dbReference>
<keyword evidence="3" id="KW-0378">Hydrolase</keyword>
<keyword evidence="4" id="KW-0862">Zinc</keyword>
<dbReference type="GO" id="GO:0008270">
    <property type="term" value="F:zinc ion binding"/>
    <property type="evidence" value="ECO:0007669"/>
    <property type="project" value="UniProtKB-KW"/>
</dbReference>
<evidence type="ECO:0000256" key="1">
    <source>
        <dbReference type="ARBA" id="ARBA00022723"/>
    </source>
</evidence>
<dbReference type="OrthoDB" id="568146at2759"/>
<feature type="coiled-coil region" evidence="9">
    <location>
        <begin position="994"/>
        <end position="1062"/>
    </location>
</feature>
<keyword evidence="14" id="KW-1185">Reference proteome</keyword>
<dbReference type="SMART" id="SM00064">
    <property type="entry name" value="FYVE"/>
    <property type="match status" value="1"/>
</dbReference>
<feature type="region of interest" description="Disordered" evidence="10">
    <location>
        <begin position="619"/>
        <end position="646"/>
    </location>
</feature>
<accession>A0A0N1I536</accession>
<gene>
    <name evidence="13" type="ORF">ABL78_3194</name>
</gene>
<dbReference type="SUPFAM" id="SSF57903">
    <property type="entry name" value="FYVE/PHD zinc finger"/>
    <property type="match status" value="1"/>
</dbReference>
<feature type="binding site" evidence="6">
    <location>
        <position position="935"/>
    </location>
    <ligand>
        <name>AMP</name>
        <dbReference type="ChEBI" id="CHEBI:456215"/>
    </ligand>
</feature>
<feature type="domain" description="PDEase" evidence="12">
    <location>
        <begin position="642"/>
        <end position="978"/>
    </location>
</feature>
<dbReference type="InterPro" id="IPR023088">
    <property type="entry name" value="PDEase"/>
</dbReference>
<dbReference type="OMA" id="CCGRLFC"/>
<evidence type="ECO:0000313" key="13">
    <source>
        <dbReference type="EMBL" id="KPI87721.1"/>
    </source>
</evidence>
<evidence type="ECO:0000256" key="4">
    <source>
        <dbReference type="ARBA" id="ARBA00022833"/>
    </source>
</evidence>
<evidence type="ECO:0000256" key="3">
    <source>
        <dbReference type="ARBA" id="ARBA00022801"/>
    </source>
</evidence>
<feature type="compositionally biased region" description="Basic and acidic residues" evidence="10">
    <location>
        <begin position="257"/>
        <end position="283"/>
    </location>
</feature>
<evidence type="ECO:0000256" key="6">
    <source>
        <dbReference type="PIRSR" id="PIRSR623088-2"/>
    </source>
</evidence>
<feature type="binding site" evidence="6">
    <location>
        <position position="773"/>
    </location>
    <ligand>
        <name>AMP</name>
        <dbReference type="ChEBI" id="CHEBI:456215"/>
    </ligand>
</feature>
<feature type="binding site" evidence="7">
    <location>
        <position position="772"/>
    </location>
    <ligand>
        <name>Zn(2+)</name>
        <dbReference type="ChEBI" id="CHEBI:29105"/>
        <label>1</label>
    </ligand>
</feature>
<dbReference type="InterPro" id="IPR002073">
    <property type="entry name" value="PDEase_catalytic_dom"/>
</dbReference>
<dbReference type="SUPFAM" id="SSF109604">
    <property type="entry name" value="HD-domain/PDEase-like"/>
    <property type="match status" value="1"/>
</dbReference>
<dbReference type="CDD" id="cd00077">
    <property type="entry name" value="HDc"/>
    <property type="match status" value="1"/>
</dbReference>
<dbReference type="GO" id="GO:0004114">
    <property type="term" value="F:3',5'-cyclic-nucleotide phosphodiesterase activity"/>
    <property type="evidence" value="ECO:0007669"/>
    <property type="project" value="InterPro"/>
</dbReference>
<feature type="binding site" evidence="7">
    <location>
        <position position="773"/>
    </location>
    <ligand>
        <name>Zn(2+)</name>
        <dbReference type="ChEBI" id="CHEBI:29105"/>
        <label>2</label>
    </ligand>
</feature>
<dbReference type="Gene3D" id="6.10.250.3110">
    <property type="match status" value="1"/>
</dbReference>
<dbReference type="InterPro" id="IPR017455">
    <property type="entry name" value="Znf_FYVE-rel"/>
</dbReference>
<evidence type="ECO:0000256" key="2">
    <source>
        <dbReference type="ARBA" id="ARBA00022771"/>
    </source>
</evidence>
<dbReference type="VEuPathDB" id="TriTrypDB:Lsey_0076_0170"/>
<evidence type="ECO:0000256" key="10">
    <source>
        <dbReference type="SAM" id="MobiDB-lite"/>
    </source>
</evidence>
<dbReference type="PANTHER" id="PTHR11347">
    <property type="entry name" value="CYCLIC NUCLEOTIDE PHOSPHODIESTERASE"/>
    <property type="match status" value="1"/>
</dbReference>
<dbReference type="CDD" id="cd00065">
    <property type="entry name" value="FYVE_like_SF"/>
    <property type="match status" value="1"/>
</dbReference>
<dbReference type="AlphaFoldDB" id="A0A0N1I536"/>
<evidence type="ECO:0000259" key="11">
    <source>
        <dbReference type="PROSITE" id="PS50178"/>
    </source>
</evidence>
<keyword evidence="9" id="KW-0175">Coiled coil</keyword>
<dbReference type="InterPro" id="IPR003607">
    <property type="entry name" value="HD/PDEase_dom"/>
</dbReference>
<feature type="domain" description="FYVE-type" evidence="11">
    <location>
        <begin position="15"/>
        <end position="73"/>
    </location>
</feature>
<sequence>MSLMPGYPVPRAQWATSGEACTACGKRFSFFTSKENCPCCGRLFCSSCLSAECTLTPVGLPSVICLECFQKAQDWRRSKREQRREAQLASPSPAAVGASPPFNSELEARLTMLEGELARVKGNGHQLRGENDSLLALLATKDTCIVELTKERERASAAAESAAHSTEQLQQQLREVTASRADAIQALVEVQEKLSAAQEANRSIMERMDDLLETNESLKEQIARLDSEAAAHHAGAARDAEELSRLRDLAAGASKQTSKETEDAKSQLRSVSEENARLRRDLDGVTANASKAAAELEKLRGSAQSWEAERSAHEEEVKHLRGALDATKEQLRALQEQHQNASKDAESTAAAQLAERLQQLHSLSEQNDKMRVSISNLQKEMREVEVNYQTECRVRAELESRAAVLMKEVAHYEEKQQEWNARQKHSTERIEELEVAVERAAQAAADNEEQHRHAAKNVEGAVAAQLAEKEQAVESLTCQLVTAEGALNALQAEVASTRHEVATLREQLRQAGDAGEAKLAASLATAAAEHEATRQLLKGKEAAHAEILSQLSDKQRELEDFQRQQFSAAKRLRGELRALRQQCMAARETHEAERQGWQTSLAELRAALELLERPREAEVKGGAPELLSPSGAAAPNSSHKASRWAQPTRVKETTCLPIGVSCEHIPAVEGLDRWEFDTKAEAARVVVPDTLVRIGYQIAVDWLLFPCTASLQKWVNILDVVQANYYAHPYHNKVHAADVLQGVYALVQMFPGLLANMTKVEKRAVLFAAAVHDIRHPARTEVFLKHTFDATYLHYNGCRVLEQMHTATAFELLGHPELDFTQHDMDNAEALRFHGLVTDLIAGTYMGSHAALMKAWSRPLREGGAYDFKNESDRHTVLCMLLHAVDIGAQSRGVDVALKWLDVMEEMHQQGDEEAALGLPVCPGNDRSADLRKGQLCFMEMFVIPLFDLIHQYFPEIESPMLNLRVLHAHYSNALKEAPPRPFPLPVQYHAQAAQEKVAQAAADERNAAAAQREAAVAKREKTLEQAVQRLRQATATIAQRKAQLTEKEARLATQLLELESSSRVLNSTHASLQTEEELLRATNAVIQREEAVQRKAAELEVMTAAMEEREAATSQLSSQLATIAERVNQRRQLLRYREARLRAQETALHSMPSGEGHSGLDAFNASSNEASASSQHPRSSLHRTEELSRLMSAMDKLNSAMHLV</sequence>
<dbReference type="InterPro" id="IPR036971">
    <property type="entry name" value="PDEase_catalytic_dom_sf"/>
</dbReference>
<evidence type="ECO:0000256" key="9">
    <source>
        <dbReference type="SAM" id="Coils"/>
    </source>
</evidence>
<keyword evidence="1 7" id="KW-0479">Metal-binding</keyword>
<dbReference type="EMBL" id="LJSK01000076">
    <property type="protein sequence ID" value="KPI87721.1"/>
    <property type="molecule type" value="Genomic_DNA"/>
</dbReference>
<evidence type="ECO:0000259" key="12">
    <source>
        <dbReference type="PROSITE" id="PS51845"/>
    </source>
</evidence>
<protein>
    <submittedName>
        <fullName evidence="13">Putative 3' 5'-cyclic nucleotide phosphodiesterase</fullName>
    </submittedName>
</protein>
<name>A0A0N1I536_LEPSE</name>
<feature type="region of interest" description="Disordered" evidence="10">
    <location>
        <begin position="1150"/>
        <end position="1185"/>
    </location>
</feature>
<keyword evidence="2 8" id="KW-0863">Zinc-finger</keyword>
<dbReference type="GO" id="GO:0007165">
    <property type="term" value="P:signal transduction"/>
    <property type="evidence" value="ECO:0007669"/>
    <property type="project" value="InterPro"/>
</dbReference>
<feature type="compositionally biased region" description="Low complexity" evidence="10">
    <location>
        <begin position="1163"/>
        <end position="1175"/>
    </location>
</feature>
<feature type="binding site" evidence="7">
    <location>
        <position position="773"/>
    </location>
    <ligand>
        <name>Zn(2+)</name>
        <dbReference type="ChEBI" id="CHEBI:29105"/>
        <label>1</label>
    </ligand>
</feature>